<reference evidence="1" key="1">
    <citation type="journal article" date="2022" name="Front. Microbiol.">
        <title>New perspectives on an old grouping: The genomic and phenotypic variability of Oxalobacter formigenes and the implications for calcium oxalate stone prevention.</title>
        <authorList>
            <person name="Chmiel J.A."/>
            <person name="Carr C."/>
            <person name="Stuivenberg G.A."/>
            <person name="Venema R."/>
            <person name="Chanyi R.M."/>
            <person name="Al K.F."/>
            <person name="Giguere D."/>
            <person name="Say H."/>
            <person name="Akouris P.P."/>
            <person name="Dominguez Romero S.A."/>
            <person name="Kwong A."/>
            <person name="Tai V."/>
            <person name="Koval S.F."/>
            <person name="Razvi H."/>
            <person name="Bjazevic J."/>
            <person name="Burton J.P."/>
        </authorList>
    </citation>
    <scope>NUCLEOTIDE SEQUENCE</scope>
    <source>
        <strain evidence="1">WoOx3</strain>
    </source>
</reference>
<dbReference type="AlphaFoldDB" id="A0A9E9P2T0"/>
<organism evidence="1 2">
    <name type="scientific">Oxalobacter vibrioformis</name>
    <dbReference type="NCBI Taxonomy" id="933080"/>
    <lineage>
        <taxon>Bacteria</taxon>
        <taxon>Pseudomonadati</taxon>
        <taxon>Pseudomonadota</taxon>
        <taxon>Betaproteobacteria</taxon>
        <taxon>Burkholderiales</taxon>
        <taxon>Oxalobacteraceae</taxon>
        <taxon>Oxalobacter</taxon>
    </lineage>
</organism>
<gene>
    <name evidence="1" type="ORF">NB640_00745</name>
</gene>
<accession>A0A9E9P2T0</accession>
<proteinExistence type="predicted"/>
<evidence type="ECO:0000313" key="2">
    <source>
        <dbReference type="Proteomes" id="UP001156215"/>
    </source>
</evidence>
<evidence type="ECO:0000313" key="1">
    <source>
        <dbReference type="EMBL" id="WAW10229.1"/>
    </source>
</evidence>
<dbReference type="EMBL" id="CP098242">
    <property type="protein sequence ID" value="WAW10229.1"/>
    <property type="molecule type" value="Genomic_DNA"/>
</dbReference>
<protein>
    <submittedName>
        <fullName evidence="1">Uncharacterized protein</fullName>
    </submittedName>
</protein>
<keyword evidence="2" id="KW-1185">Reference proteome</keyword>
<sequence length="57" mass="6272">MVMRDGIPLYDLSCCGQPLNDCDRDGMASGTDNDDSLFNPLRPIDITAGRGRQVKAW</sequence>
<name>A0A9E9P2T0_9BURK</name>
<dbReference type="RefSeq" id="WP_269309234.1">
    <property type="nucleotide sequence ID" value="NZ_CP098242.1"/>
</dbReference>
<dbReference type="KEGG" id="ovb:NB640_00745"/>
<dbReference type="Proteomes" id="UP001156215">
    <property type="component" value="Chromosome"/>
</dbReference>